<name>A0A212R3T3_RHOAC</name>
<gene>
    <name evidence="1" type="ORF">SAMN06265338_102484</name>
</gene>
<dbReference type="InterPro" id="IPR042119">
    <property type="entry name" value="QueA_dom2"/>
</dbReference>
<proteinExistence type="predicted"/>
<dbReference type="Gene3D" id="2.40.10.240">
    <property type="entry name" value="QueA-like"/>
    <property type="match status" value="1"/>
</dbReference>
<reference evidence="2" key="1">
    <citation type="submission" date="2017-06" db="EMBL/GenBank/DDBJ databases">
        <authorList>
            <person name="Varghese N."/>
            <person name="Submissions S."/>
        </authorList>
    </citation>
    <scope>NUCLEOTIDE SEQUENCE [LARGE SCALE GENOMIC DNA]</scope>
    <source>
        <strain evidence="2">DSM 137</strain>
    </source>
</reference>
<organism evidence="1 2">
    <name type="scientific">Rhodoblastus acidophilus</name>
    <name type="common">Rhodopseudomonas acidophila</name>
    <dbReference type="NCBI Taxonomy" id="1074"/>
    <lineage>
        <taxon>Bacteria</taxon>
        <taxon>Pseudomonadati</taxon>
        <taxon>Pseudomonadota</taxon>
        <taxon>Alphaproteobacteria</taxon>
        <taxon>Hyphomicrobiales</taxon>
        <taxon>Rhodoblastaceae</taxon>
        <taxon>Rhodoblastus</taxon>
    </lineage>
</organism>
<protein>
    <submittedName>
        <fullName evidence="1">Uncharacterized protein</fullName>
    </submittedName>
</protein>
<dbReference type="RefSeq" id="WP_088519975.1">
    <property type="nucleotide sequence ID" value="NZ_JAOQNY010000001.1"/>
</dbReference>
<sequence>MTEPPRLAGLRFRRGESVRIEAILLERLDDARWRARIRPAVATGDRLRFGESRESMACLLGFVDADVAAQSGEEAALAFHFAGAALDEALERLRR</sequence>
<dbReference type="Proteomes" id="UP000198418">
    <property type="component" value="Unassembled WGS sequence"/>
</dbReference>
<dbReference type="EMBL" id="FYDG01000002">
    <property type="protein sequence ID" value="SNB66586.1"/>
    <property type="molecule type" value="Genomic_DNA"/>
</dbReference>
<keyword evidence="2" id="KW-1185">Reference proteome</keyword>
<evidence type="ECO:0000313" key="2">
    <source>
        <dbReference type="Proteomes" id="UP000198418"/>
    </source>
</evidence>
<dbReference type="OrthoDB" id="9805159at2"/>
<evidence type="ECO:0000313" key="1">
    <source>
        <dbReference type="EMBL" id="SNB66586.1"/>
    </source>
</evidence>
<dbReference type="AlphaFoldDB" id="A0A212R3T3"/>
<accession>A0A212R3T3</accession>